<dbReference type="InterPro" id="IPR051259">
    <property type="entry name" value="rRNA_Methyltransferase"/>
</dbReference>
<reference evidence="5 6" key="1">
    <citation type="submission" date="2019-04" db="EMBL/GenBank/DDBJ databases">
        <title>Isachenkonia alkalipeptolytica gen. nov. sp. nov. a new anaerobic, alkiliphilic organothrophic bacterium capable to reduce synthesized ferrihydrite isolated from a soda lake.</title>
        <authorList>
            <person name="Toshchakov S.V."/>
            <person name="Zavarzina D.G."/>
            <person name="Zhilina T.N."/>
            <person name="Kostrikina N.A."/>
            <person name="Kublanov I.V."/>
        </authorList>
    </citation>
    <scope>NUCLEOTIDE SEQUENCE [LARGE SCALE GENOMIC DNA]</scope>
    <source>
        <strain evidence="5 6">Z-1701</strain>
    </source>
</reference>
<dbReference type="GO" id="GO:0008173">
    <property type="term" value="F:RNA methyltransferase activity"/>
    <property type="evidence" value="ECO:0007669"/>
    <property type="project" value="InterPro"/>
</dbReference>
<keyword evidence="2 5" id="KW-0489">Methyltransferase</keyword>
<dbReference type="Pfam" id="PF00588">
    <property type="entry name" value="SpoU_methylase"/>
    <property type="match status" value="1"/>
</dbReference>
<comment type="similarity">
    <text evidence="1">Belongs to the class IV-like SAM-binding methyltransferase superfamily. RNA methyltransferase TrmH family.</text>
</comment>
<dbReference type="CDD" id="cd18095">
    <property type="entry name" value="SpoU-like_rRNA-MTase"/>
    <property type="match status" value="1"/>
</dbReference>
<sequence>MPAKNVRLILFGAGKSRKKYKANKVILLKDIIESLDNPKIKEIRSLHKKKYRKKFGKYLIEGKRIVAEALEHGAKIDSIIISSDYIGDETYQESVLNSGIRNIELIRVTEKVFLSIAKTESPQGIIAVIHKEEHSLEKSLGKLPKYPYIVTLENLQDPGNMGTIIRTAEAAGVDLILVTKNSTDPYGDKALRSSMGAIFHVPIVEVEGMEWLSLLKINKIQVIATDLSATKTYGELDYRGGINLIIGNEGHGISKNLLDQADEKIIIPIYGNIDSLNASVASGILLYKAREKRGIV</sequence>
<dbReference type="SUPFAM" id="SSF55315">
    <property type="entry name" value="L30e-like"/>
    <property type="match status" value="1"/>
</dbReference>
<dbReference type="SUPFAM" id="SSF75217">
    <property type="entry name" value="alpha/beta knot"/>
    <property type="match status" value="1"/>
</dbReference>
<feature type="domain" description="RNA 2-O ribose methyltransferase substrate binding" evidence="4">
    <location>
        <begin position="59"/>
        <end position="135"/>
    </location>
</feature>
<gene>
    <name evidence="5" type="ORF">ISALK_14320</name>
</gene>
<evidence type="ECO:0000259" key="4">
    <source>
        <dbReference type="SMART" id="SM00967"/>
    </source>
</evidence>
<dbReference type="GO" id="GO:0003723">
    <property type="term" value="F:RNA binding"/>
    <property type="evidence" value="ECO:0007669"/>
    <property type="project" value="InterPro"/>
</dbReference>
<dbReference type="GO" id="GO:0032259">
    <property type="term" value="P:methylation"/>
    <property type="evidence" value="ECO:0007669"/>
    <property type="project" value="UniProtKB-KW"/>
</dbReference>
<keyword evidence="3" id="KW-0808">Transferase</keyword>
<dbReference type="InterPro" id="IPR001537">
    <property type="entry name" value="SpoU_MeTrfase"/>
</dbReference>
<dbReference type="Proteomes" id="UP000449710">
    <property type="component" value="Unassembled WGS sequence"/>
</dbReference>
<protein>
    <submittedName>
        <fullName evidence="5">RNA methyltransferase</fullName>
    </submittedName>
</protein>
<evidence type="ECO:0000256" key="3">
    <source>
        <dbReference type="ARBA" id="ARBA00022679"/>
    </source>
</evidence>
<dbReference type="InterPro" id="IPR013123">
    <property type="entry name" value="SpoU_subst-bd"/>
</dbReference>
<proteinExistence type="inferred from homology"/>
<dbReference type="AlphaFoldDB" id="A0AA43XMX9"/>
<keyword evidence="6" id="KW-1185">Reference proteome</keyword>
<dbReference type="GO" id="GO:0006396">
    <property type="term" value="P:RNA processing"/>
    <property type="evidence" value="ECO:0007669"/>
    <property type="project" value="InterPro"/>
</dbReference>
<dbReference type="Pfam" id="PF22435">
    <property type="entry name" value="MRM3-like_sub_bind"/>
    <property type="match status" value="1"/>
</dbReference>
<dbReference type="Gene3D" id="3.30.1330.30">
    <property type="match status" value="1"/>
</dbReference>
<organism evidence="5 6">
    <name type="scientific">Isachenkonia alkalipeptolytica</name>
    <dbReference type="NCBI Taxonomy" id="2565777"/>
    <lineage>
        <taxon>Bacteria</taxon>
        <taxon>Bacillati</taxon>
        <taxon>Bacillota</taxon>
        <taxon>Clostridia</taxon>
        <taxon>Eubacteriales</taxon>
        <taxon>Clostridiaceae</taxon>
        <taxon>Isachenkonia</taxon>
    </lineage>
</organism>
<dbReference type="EMBL" id="SUMG01000040">
    <property type="protein sequence ID" value="NBG89657.1"/>
    <property type="molecule type" value="Genomic_DNA"/>
</dbReference>
<dbReference type="PANTHER" id="PTHR43191:SF2">
    <property type="entry name" value="RRNA METHYLTRANSFERASE 3, MITOCHONDRIAL"/>
    <property type="match status" value="1"/>
</dbReference>
<dbReference type="PANTHER" id="PTHR43191">
    <property type="entry name" value="RRNA METHYLTRANSFERASE 3"/>
    <property type="match status" value="1"/>
</dbReference>
<dbReference type="InterPro" id="IPR029026">
    <property type="entry name" value="tRNA_m1G_MTases_N"/>
</dbReference>
<dbReference type="GO" id="GO:0005737">
    <property type="term" value="C:cytoplasm"/>
    <property type="evidence" value="ECO:0007669"/>
    <property type="project" value="UniProtKB-ARBA"/>
</dbReference>
<evidence type="ECO:0000313" key="6">
    <source>
        <dbReference type="Proteomes" id="UP000449710"/>
    </source>
</evidence>
<evidence type="ECO:0000256" key="2">
    <source>
        <dbReference type="ARBA" id="ARBA00022603"/>
    </source>
</evidence>
<dbReference type="InterPro" id="IPR029064">
    <property type="entry name" value="Ribosomal_eL30-like_sf"/>
</dbReference>
<accession>A0AA43XMX9</accession>
<dbReference type="Gene3D" id="3.40.1280.10">
    <property type="match status" value="1"/>
</dbReference>
<dbReference type="SMART" id="SM00967">
    <property type="entry name" value="SpoU_sub_bind"/>
    <property type="match status" value="1"/>
</dbReference>
<evidence type="ECO:0000313" key="5">
    <source>
        <dbReference type="EMBL" id="NBG89657.1"/>
    </source>
</evidence>
<comment type="caution">
    <text evidence="5">The sequence shown here is derived from an EMBL/GenBank/DDBJ whole genome shotgun (WGS) entry which is preliminary data.</text>
</comment>
<dbReference type="InterPro" id="IPR029028">
    <property type="entry name" value="Alpha/beta_knot_MTases"/>
</dbReference>
<dbReference type="InterPro" id="IPR053888">
    <property type="entry name" value="MRM3-like_sub_bind"/>
</dbReference>
<evidence type="ECO:0000256" key="1">
    <source>
        <dbReference type="ARBA" id="ARBA00007228"/>
    </source>
</evidence>
<name>A0AA43XMX9_9CLOT</name>